<evidence type="ECO:0000313" key="2">
    <source>
        <dbReference type="EMBL" id="KOF73414.1"/>
    </source>
</evidence>
<gene>
    <name evidence="2" type="ORF">OCBIM_22037904mg</name>
</gene>
<evidence type="ECO:0000256" key="1">
    <source>
        <dbReference type="SAM" id="Phobius"/>
    </source>
</evidence>
<dbReference type="OrthoDB" id="438440at2759"/>
<keyword evidence="1" id="KW-1133">Transmembrane helix</keyword>
<name>A0A0L8G960_OCTBM</name>
<dbReference type="AlphaFoldDB" id="A0A0L8G960"/>
<accession>A0A0L8G960</accession>
<keyword evidence="1" id="KW-0812">Transmembrane</keyword>
<proteinExistence type="predicted"/>
<organism evidence="2">
    <name type="scientific">Octopus bimaculoides</name>
    <name type="common">California two-spotted octopus</name>
    <dbReference type="NCBI Taxonomy" id="37653"/>
    <lineage>
        <taxon>Eukaryota</taxon>
        <taxon>Metazoa</taxon>
        <taxon>Spiralia</taxon>
        <taxon>Lophotrochozoa</taxon>
        <taxon>Mollusca</taxon>
        <taxon>Cephalopoda</taxon>
        <taxon>Coleoidea</taxon>
        <taxon>Octopodiformes</taxon>
        <taxon>Octopoda</taxon>
        <taxon>Incirrata</taxon>
        <taxon>Octopodidae</taxon>
        <taxon>Octopus</taxon>
    </lineage>
</organism>
<protein>
    <submittedName>
        <fullName evidence="2">Uncharacterized protein</fullName>
    </submittedName>
</protein>
<sequence>MVDFTSDLVCMRDLKGHIFGYLVILSVCLLVEITMAWVSMRGSIINTEPRWCMQYIIYIRLCKYIYI</sequence>
<keyword evidence="1" id="KW-0472">Membrane</keyword>
<dbReference type="EMBL" id="KQ423156">
    <property type="protein sequence ID" value="KOF73414.1"/>
    <property type="molecule type" value="Genomic_DNA"/>
</dbReference>
<reference evidence="2" key="1">
    <citation type="submission" date="2015-07" db="EMBL/GenBank/DDBJ databases">
        <title>MeaNS - Measles Nucleotide Surveillance Program.</title>
        <authorList>
            <person name="Tran T."/>
            <person name="Druce J."/>
        </authorList>
    </citation>
    <scope>NUCLEOTIDE SEQUENCE</scope>
    <source>
        <strain evidence="2">UCB-OBI-ISO-001</strain>
        <tissue evidence="2">Gonad</tissue>
    </source>
</reference>
<feature type="transmembrane region" description="Helical" evidence="1">
    <location>
        <begin position="18"/>
        <end position="40"/>
    </location>
</feature>